<dbReference type="EMBL" id="VSSQ01007943">
    <property type="protein sequence ID" value="MPM37432.1"/>
    <property type="molecule type" value="Genomic_DNA"/>
</dbReference>
<proteinExistence type="predicted"/>
<dbReference type="InterPro" id="IPR029058">
    <property type="entry name" value="AB_hydrolase_fold"/>
</dbReference>
<accession>A0A644Z9D6</accession>
<protein>
    <recommendedName>
        <fullName evidence="1">Peptidase S9 prolyl oligopeptidase catalytic domain-containing protein</fullName>
    </recommendedName>
</protein>
<comment type="caution">
    <text evidence="2">The sequence shown here is derived from an EMBL/GenBank/DDBJ whole genome shotgun (WGS) entry which is preliminary data.</text>
</comment>
<organism evidence="2">
    <name type="scientific">bioreactor metagenome</name>
    <dbReference type="NCBI Taxonomy" id="1076179"/>
    <lineage>
        <taxon>unclassified sequences</taxon>
        <taxon>metagenomes</taxon>
        <taxon>ecological metagenomes</taxon>
    </lineage>
</organism>
<dbReference type="AlphaFoldDB" id="A0A644Z9D6"/>
<dbReference type="SUPFAM" id="SSF53474">
    <property type="entry name" value="alpha/beta-Hydrolases"/>
    <property type="match status" value="1"/>
</dbReference>
<reference evidence="2" key="1">
    <citation type="submission" date="2019-08" db="EMBL/GenBank/DDBJ databases">
        <authorList>
            <person name="Kucharzyk K."/>
            <person name="Murdoch R.W."/>
            <person name="Higgins S."/>
            <person name="Loffler F."/>
        </authorList>
    </citation>
    <scope>NUCLEOTIDE SEQUENCE</scope>
</reference>
<sequence>MGGCASLVTASRDTEIRGLVLWATPNDLHLTFLNSLGKSGYQKLKNGENLYLNDERGELILTPEFLYDINKYDLIELLSNWKKRPLLVIHGAKDETVPLEQGQQSYFLAGLPKRLVVIPNADHSFTNHGHKAAEEVFSWLQHILI</sequence>
<gene>
    <name evidence="2" type="ORF">SDC9_84049</name>
</gene>
<name>A0A644Z9D6_9ZZZZ</name>
<evidence type="ECO:0000259" key="1">
    <source>
        <dbReference type="Pfam" id="PF00326"/>
    </source>
</evidence>
<evidence type="ECO:0000313" key="2">
    <source>
        <dbReference type="EMBL" id="MPM37432.1"/>
    </source>
</evidence>
<dbReference type="GO" id="GO:0008236">
    <property type="term" value="F:serine-type peptidase activity"/>
    <property type="evidence" value="ECO:0007669"/>
    <property type="project" value="InterPro"/>
</dbReference>
<dbReference type="GO" id="GO:0006508">
    <property type="term" value="P:proteolysis"/>
    <property type="evidence" value="ECO:0007669"/>
    <property type="project" value="InterPro"/>
</dbReference>
<dbReference type="Pfam" id="PF00326">
    <property type="entry name" value="Peptidase_S9"/>
    <property type="match status" value="1"/>
</dbReference>
<feature type="domain" description="Peptidase S9 prolyl oligopeptidase catalytic" evidence="1">
    <location>
        <begin position="75"/>
        <end position="143"/>
    </location>
</feature>
<dbReference type="InterPro" id="IPR001375">
    <property type="entry name" value="Peptidase_S9_cat"/>
</dbReference>
<dbReference type="Gene3D" id="3.40.50.1820">
    <property type="entry name" value="alpha/beta hydrolase"/>
    <property type="match status" value="1"/>
</dbReference>